<dbReference type="Gene3D" id="3.20.20.60">
    <property type="entry name" value="Phosphoenolpyruvate-binding domains"/>
    <property type="match status" value="1"/>
</dbReference>
<reference evidence="5 6" key="1">
    <citation type="submission" date="2019-03" db="EMBL/GenBank/DDBJ databases">
        <title>Complete Genome Sequence of Paraburkholderia dipogonis ICMP 19430T, a Nitrogen-fixing Symbiont of the South African Invasive Legume Dipogon lignosus in New Zealand.</title>
        <authorList>
            <person name="De Meyer S.E."/>
        </authorList>
    </citation>
    <scope>NUCLEOTIDE SEQUENCE [LARGE SCALE GENOMIC DNA]</scope>
    <source>
        <strain evidence="5 6">ICMP 19430</strain>
    </source>
</reference>
<evidence type="ECO:0000259" key="4">
    <source>
        <dbReference type="Pfam" id="PF03328"/>
    </source>
</evidence>
<evidence type="ECO:0000313" key="6">
    <source>
        <dbReference type="Proteomes" id="UP000297385"/>
    </source>
</evidence>
<dbReference type="Pfam" id="PF03328">
    <property type="entry name" value="HpcH_HpaI"/>
    <property type="match status" value="1"/>
</dbReference>
<gene>
    <name evidence="5" type="ORF">E2553_41375</name>
</gene>
<comment type="similarity">
    <text evidence="1">Belongs to the HpcH/HpaI aldolase family.</text>
</comment>
<dbReference type="PANTHER" id="PTHR30502:SF0">
    <property type="entry name" value="PHOSPHOENOLPYRUVATE CARBOXYLASE FAMILY PROTEIN"/>
    <property type="match status" value="1"/>
</dbReference>
<proteinExistence type="inferred from homology"/>
<evidence type="ECO:0000256" key="2">
    <source>
        <dbReference type="ARBA" id="ARBA00022723"/>
    </source>
</evidence>
<dbReference type="EMBL" id="SNVI01000005">
    <property type="protein sequence ID" value="TFE37831.1"/>
    <property type="molecule type" value="Genomic_DNA"/>
</dbReference>
<keyword evidence="3" id="KW-0456">Lyase</keyword>
<sequence>MSMKVSELSTNPLRRKFASGKTAYGLWVTLESPAVTEIAAAMGVDWICIDLEHGALDFSDVLNHLRAAKGTDMAVIARVPASRVDTIKKCLDIGVDGVVLPLINSADELREAFEHARYPTVGKRGLGGERAVRWGLGIAEYIRRANEDALVIPVIETRSASENIEAILDVPGLETIFFGPADLSSSMGYIGEWEGPGVAEDILRIQRSAAKRGIVSGVIGMTPEDMNARETQGFQMIGLGSDGGMLIKQFKQLFGKLKGETYEHNWF</sequence>
<dbReference type="GO" id="GO:0016832">
    <property type="term" value="F:aldehyde-lyase activity"/>
    <property type="evidence" value="ECO:0007669"/>
    <property type="project" value="TreeGrafter"/>
</dbReference>
<dbReference type="InterPro" id="IPR005000">
    <property type="entry name" value="Aldolase/citrate-lyase_domain"/>
</dbReference>
<name>A0A4Y8MK67_9BURK</name>
<dbReference type="InterPro" id="IPR050251">
    <property type="entry name" value="HpcH-HpaI_aldolase"/>
</dbReference>
<feature type="domain" description="HpcH/HpaI aldolase/citrate lyase" evidence="4">
    <location>
        <begin position="24"/>
        <end position="247"/>
    </location>
</feature>
<protein>
    <submittedName>
        <fullName evidence="5">Aldolase</fullName>
    </submittedName>
</protein>
<dbReference type="GO" id="GO:0005737">
    <property type="term" value="C:cytoplasm"/>
    <property type="evidence" value="ECO:0007669"/>
    <property type="project" value="TreeGrafter"/>
</dbReference>
<accession>A0A4Y8MK67</accession>
<organism evidence="5 6">
    <name type="scientific">Paraburkholderia dipogonis</name>
    <dbReference type="NCBI Taxonomy" id="1211383"/>
    <lineage>
        <taxon>Bacteria</taxon>
        <taxon>Pseudomonadati</taxon>
        <taxon>Pseudomonadota</taxon>
        <taxon>Betaproteobacteria</taxon>
        <taxon>Burkholderiales</taxon>
        <taxon>Burkholderiaceae</taxon>
        <taxon>Paraburkholderia</taxon>
    </lineage>
</organism>
<dbReference type="PANTHER" id="PTHR30502">
    <property type="entry name" value="2-KETO-3-DEOXY-L-RHAMNONATE ALDOLASE"/>
    <property type="match status" value="1"/>
</dbReference>
<dbReference type="SUPFAM" id="SSF51621">
    <property type="entry name" value="Phosphoenolpyruvate/pyruvate domain"/>
    <property type="match status" value="1"/>
</dbReference>
<evidence type="ECO:0000256" key="3">
    <source>
        <dbReference type="ARBA" id="ARBA00023239"/>
    </source>
</evidence>
<evidence type="ECO:0000313" key="5">
    <source>
        <dbReference type="EMBL" id="TFE37831.1"/>
    </source>
</evidence>
<comment type="caution">
    <text evidence="5">The sequence shown here is derived from an EMBL/GenBank/DDBJ whole genome shotgun (WGS) entry which is preliminary data.</text>
</comment>
<dbReference type="AlphaFoldDB" id="A0A4Y8MK67"/>
<dbReference type="GO" id="GO:0046872">
    <property type="term" value="F:metal ion binding"/>
    <property type="evidence" value="ECO:0007669"/>
    <property type="project" value="UniProtKB-KW"/>
</dbReference>
<keyword evidence="2" id="KW-0479">Metal-binding</keyword>
<dbReference type="Proteomes" id="UP000297385">
    <property type="component" value="Unassembled WGS sequence"/>
</dbReference>
<dbReference type="InterPro" id="IPR015813">
    <property type="entry name" value="Pyrv/PenolPyrv_kinase-like_dom"/>
</dbReference>
<evidence type="ECO:0000256" key="1">
    <source>
        <dbReference type="ARBA" id="ARBA00005568"/>
    </source>
</evidence>
<dbReference type="InterPro" id="IPR040442">
    <property type="entry name" value="Pyrv_kinase-like_dom_sf"/>
</dbReference>